<sequence length="460" mass="53412">MTLVTFSIQAQQVNYPSLTVFDKGSTELIRDLKDQKDEEIKEQRIPTSSDYASVYDQTTDYLINLVENEKFINDDEIQAYIDEINEKLTIHNPEVKKIKKLLIARDGLQNAISYGEGTVSINLGLIAQAESEDMIAFILAHERAHYHLNHLRKRIDSHLRRASTRSVERRIKKIPEGTMTLEDLEYVQYWFSTMFMKSRGNELEADSLALLMLKNSGYSVHASIEALKKLKSAYHPIYPLKTSLFDAFIFKEIPFKKRWLTPRKALQADDLFRHLLNNDSIETHPDLDLRVQRIIAETMNTAPRTSTPIPSNLKSVSHNNLVDCFYETKFYDLGIHHALQLKAQADNKSYFDFEIGRMLYEIALAKNDKILPGVIRINIDHYPDETKALNYFLYNLTVAEAAEISYLYVKKNFDPQNPDHYRVLHNILLITNRFSEDKELRKKFRKTFSGESLNKYSDAD</sequence>
<feature type="domain" description="Peptidase M48" evidence="7">
    <location>
        <begin position="75"/>
        <end position="294"/>
    </location>
</feature>
<dbReference type="Proteomes" id="UP000198393">
    <property type="component" value="Unassembled WGS sequence"/>
</dbReference>
<dbReference type="GO" id="GO:0004222">
    <property type="term" value="F:metalloendopeptidase activity"/>
    <property type="evidence" value="ECO:0007669"/>
    <property type="project" value="InterPro"/>
</dbReference>
<reference evidence="8 9" key="1">
    <citation type="submission" date="2017-06" db="EMBL/GenBank/DDBJ databases">
        <authorList>
            <person name="Kim H.J."/>
            <person name="Triplett B.A."/>
        </authorList>
    </citation>
    <scope>NUCLEOTIDE SEQUENCE [LARGE SCALE GENOMIC DNA]</scope>
    <source>
        <strain evidence="8 9">DSM 19307</strain>
    </source>
</reference>
<evidence type="ECO:0000256" key="4">
    <source>
        <dbReference type="ARBA" id="ARBA00022801"/>
    </source>
</evidence>
<dbReference type="EMBL" id="FZPD01000006">
    <property type="protein sequence ID" value="SNT36411.1"/>
    <property type="molecule type" value="Genomic_DNA"/>
</dbReference>
<dbReference type="AlphaFoldDB" id="A0A239M161"/>
<keyword evidence="9" id="KW-1185">Reference proteome</keyword>
<dbReference type="Pfam" id="PF01435">
    <property type="entry name" value="Peptidase_M48"/>
    <property type="match status" value="1"/>
</dbReference>
<dbReference type="PANTHER" id="PTHR22726:SF1">
    <property type="entry name" value="METALLOENDOPEPTIDASE OMA1, MITOCHONDRIAL"/>
    <property type="match status" value="1"/>
</dbReference>
<dbReference type="CDD" id="cd07324">
    <property type="entry name" value="M48C_Oma1-like"/>
    <property type="match status" value="1"/>
</dbReference>
<dbReference type="PANTHER" id="PTHR22726">
    <property type="entry name" value="METALLOENDOPEPTIDASE OMA1"/>
    <property type="match status" value="1"/>
</dbReference>
<evidence type="ECO:0000256" key="2">
    <source>
        <dbReference type="ARBA" id="ARBA00022670"/>
    </source>
</evidence>
<dbReference type="InterPro" id="IPR001915">
    <property type="entry name" value="Peptidase_M48"/>
</dbReference>
<protein>
    <submittedName>
        <fullName evidence="8">Peptidase family M48</fullName>
    </submittedName>
</protein>
<gene>
    <name evidence="8" type="ORF">SAMN05421640_3565</name>
</gene>
<accession>A0A239M161</accession>
<dbReference type="GO" id="GO:0046872">
    <property type="term" value="F:metal ion binding"/>
    <property type="evidence" value="ECO:0007669"/>
    <property type="project" value="UniProtKB-KW"/>
</dbReference>
<dbReference type="GO" id="GO:0016020">
    <property type="term" value="C:membrane"/>
    <property type="evidence" value="ECO:0007669"/>
    <property type="project" value="TreeGrafter"/>
</dbReference>
<dbReference type="Gene3D" id="3.30.2010.10">
    <property type="entry name" value="Metalloproteases ('zincins'), catalytic domain"/>
    <property type="match status" value="1"/>
</dbReference>
<keyword evidence="5" id="KW-0862">Zinc</keyword>
<proteinExistence type="predicted"/>
<evidence type="ECO:0000256" key="1">
    <source>
        <dbReference type="ARBA" id="ARBA00001947"/>
    </source>
</evidence>
<evidence type="ECO:0000313" key="9">
    <source>
        <dbReference type="Proteomes" id="UP000198393"/>
    </source>
</evidence>
<keyword evidence="2" id="KW-0645">Protease</keyword>
<keyword evidence="4" id="KW-0378">Hydrolase</keyword>
<comment type="cofactor">
    <cofactor evidence="1">
        <name>Zn(2+)</name>
        <dbReference type="ChEBI" id="CHEBI:29105"/>
    </cofactor>
</comment>
<keyword evidence="6" id="KW-0482">Metalloprotease</keyword>
<evidence type="ECO:0000313" key="8">
    <source>
        <dbReference type="EMBL" id="SNT36411.1"/>
    </source>
</evidence>
<organism evidence="8 9">
    <name type="scientific">Ekhidna lutea</name>
    <dbReference type="NCBI Taxonomy" id="447679"/>
    <lineage>
        <taxon>Bacteria</taxon>
        <taxon>Pseudomonadati</taxon>
        <taxon>Bacteroidota</taxon>
        <taxon>Cytophagia</taxon>
        <taxon>Cytophagales</taxon>
        <taxon>Reichenbachiellaceae</taxon>
        <taxon>Ekhidna</taxon>
    </lineage>
</organism>
<evidence type="ECO:0000256" key="6">
    <source>
        <dbReference type="ARBA" id="ARBA00023049"/>
    </source>
</evidence>
<dbReference type="InterPro" id="IPR051156">
    <property type="entry name" value="Mito/Outer_Membr_Metalloprot"/>
</dbReference>
<dbReference type="GO" id="GO:0051603">
    <property type="term" value="P:proteolysis involved in protein catabolic process"/>
    <property type="evidence" value="ECO:0007669"/>
    <property type="project" value="TreeGrafter"/>
</dbReference>
<evidence type="ECO:0000259" key="7">
    <source>
        <dbReference type="Pfam" id="PF01435"/>
    </source>
</evidence>
<evidence type="ECO:0000256" key="5">
    <source>
        <dbReference type="ARBA" id="ARBA00022833"/>
    </source>
</evidence>
<evidence type="ECO:0000256" key="3">
    <source>
        <dbReference type="ARBA" id="ARBA00022723"/>
    </source>
</evidence>
<name>A0A239M161_EKHLU</name>
<keyword evidence="3" id="KW-0479">Metal-binding</keyword>